<accession>A0ABW0QHB0</accession>
<feature type="domain" description="Response regulatory" evidence="3">
    <location>
        <begin position="195"/>
        <end position="311"/>
    </location>
</feature>
<dbReference type="RefSeq" id="WP_068832642.1">
    <property type="nucleotide sequence ID" value="NZ_JBHSMX010000065.1"/>
</dbReference>
<gene>
    <name evidence="4" type="ORF">ACFPP7_21855</name>
</gene>
<proteinExistence type="predicted"/>
<evidence type="ECO:0000313" key="4">
    <source>
        <dbReference type="EMBL" id="MFC5523537.1"/>
    </source>
</evidence>
<keyword evidence="1 2" id="KW-0597">Phosphoprotein</keyword>
<dbReference type="InterPro" id="IPR050595">
    <property type="entry name" value="Bact_response_regulator"/>
</dbReference>
<dbReference type="PANTHER" id="PTHR44591">
    <property type="entry name" value="STRESS RESPONSE REGULATOR PROTEIN 1"/>
    <property type="match status" value="1"/>
</dbReference>
<name>A0ABW0QHB0_9BURK</name>
<keyword evidence="5" id="KW-1185">Reference proteome</keyword>
<comment type="caution">
    <text evidence="4">The sequence shown here is derived from an EMBL/GenBank/DDBJ whole genome shotgun (WGS) entry which is preliminary data.</text>
</comment>
<dbReference type="SMART" id="SM00448">
    <property type="entry name" value="REC"/>
    <property type="match status" value="1"/>
</dbReference>
<evidence type="ECO:0000256" key="2">
    <source>
        <dbReference type="PROSITE-ProRule" id="PRU00169"/>
    </source>
</evidence>
<dbReference type="InterPro" id="IPR011006">
    <property type="entry name" value="CheY-like_superfamily"/>
</dbReference>
<dbReference type="InterPro" id="IPR036890">
    <property type="entry name" value="HATPase_C_sf"/>
</dbReference>
<dbReference type="Pfam" id="PF00072">
    <property type="entry name" value="Response_reg"/>
    <property type="match status" value="1"/>
</dbReference>
<organism evidence="4 5">
    <name type="scientific">Polaromonas jejuensis</name>
    <dbReference type="NCBI Taxonomy" id="457502"/>
    <lineage>
        <taxon>Bacteria</taxon>
        <taxon>Pseudomonadati</taxon>
        <taxon>Pseudomonadota</taxon>
        <taxon>Betaproteobacteria</taxon>
        <taxon>Burkholderiales</taxon>
        <taxon>Comamonadaceae</taxon>
        <taxon>Polaromonas</taxon>
    </lineage>
</organism>
<protein>
    <submittedName>
        <fullName evidence="4">Response regulator</fullName>
    </submittedName>
</protein>
<dbReference type="SUPFAM" id="SSF52172">
    <property type="entry name" value="CheY-like"/>
    <property type="match status" value="1"/>
</dbReference>
<reference evidence="5" key="1">
    <citation type="journal article" date="2019" name="Int. J. Syst. Evol. Microbiol.">
        <title>The Global Catalogue of Microorganisms (GCM) 10K type strain sequencing project: providing services to taxonomists for standard genome sequencing and annotation.</title>
        <authorList>
            <consortium name="The Broad Institute Genomics Platform"/>
            <consortium name="The Broad Institute Genome Sequencing Center for Infectious Disease"/>
            <person name="Wu L."/>
            <person name="Ma J."/>
        </authorList>
    </citation>
    <scope>NUCLEOTIDE SEQUENCE [LARGE SCALE GENOMIC DNA]</scope>
    <source>
        <strain evidence="5">CGMCC 4.7277</strain>
    </source>
</reference>
<dbReference type="Proteomes" id="UP001596084">
    <property type="component" value="Unassembled WGS sequence"/>
</dbReference>
<dbReference type="InterPro" id="IPR001789">
    <property type="entry name" value="Sig_transdc_resp-reg_receiver"/>
</dbReference>
<evidence type="ECO:0000256" key="1">
    <source>
        <dbReference type="ARBA" id="ARBA00022553"/>
    </source>
</evidence>
<dbReference type="Gene3D" id="3.40.50.2300">
    <property type="match status" value="1"/>
</dbReference>
<dbReference type="Gene3D" id="3.30.565.10">
    <property type="entry name" value="Histidine kinase-like ATPase, C-terminal domain"/>
    <property type="match status" value="1"/>
</dbReference>
<dbReference type="PROSITE" id="PS50110">
    <property type="entry name" value="RESPONSE_REGULATORY"/>
    <property type="match status" value="1"/>
</dbReference>
<dbReference type="EMBL" id="JBHSMX010000065">
    <property type="protein sequence ID" value="MFC5523537.1"/>
    <property type="molecule type" value="Genomic_DNA"/>
</dbReference>
<sequence>MNTDPHQAEGLVLQGLEPIVTGALHRFRALLPGDVQLAVELFCEDPRVRADADQLGHALLSVFIIAWQSMVGVAKHVVVSFSEVLLDDSGLNPDAGKLQGGLPPKRYGWLSVSNSSREEPGAFHELLPAPTLMDDKPASARRLHLVEVRDIIAKHQGMISVLAEPGRGTAFEIYLPTVLSMETPAVSLAGADIKHIVYVDDYEAMRELISETLPDAGFRVTCYESGKAALAAIQADPSGCDALITDYRLQGYSGIELLIQIKRICPDLPVIIISGYVDEALRAKAHEHGALLVISKSRDVSELYIALRKLLSRKPNRGR</sequence>
<feature type="modified residue" description="4-aspartylphosphate" evidence="2">
    <location>
        <position position="246"/>
    </location>
</feature>
<evidence type="ECO:0000259" key="3">
    <source>
        <dbReference type="PROSITE" id="PS50110"/>
    </source>
</evidence>
<dbReference type="SUPFAM" id="SSF55874">
    <property type="entry name" value="ATPase domain of HSP90 chaperone/DNA topoisomerase II/histidine kinase"/>
    <property type="match status" value="1"/>
</dbReference>
<dbReference type="PANTHER" id="PTHR44591:SF21">
    <property type="entry name" value="TWO-COMPONENT RESPONSE REGULATOR"/>
    <property type="match status" value="1"/>
</dbReference>
<evidence type="ECO:0000313" key="5">
    <source>
        <dbReference type="Proteomes" id="UP001596084"/>
    </source>
</evidence>